<protein>
    <submittedName>
        <fullName evidence="1">Uncharacterized protein</fullName>
    </submittedName>
</protein>
<dbReference type="EnsemblPlants" id="OMERI11G16330.3">
    <property type="protein sequence ID" value="OMERI11G16330.3"/>
    <property type="gene ID" value="OMERI11G16330"/>
</dbReference>
<sequence length="517" mass="57187">MRRRRWRGVIPFYSRASLSWSFRCSGRRYHATGVSDFPSQKALPPRLRPTLVSGHLLVGGGNLALVKIIKANWGQGGGVAVVVAEGEWRRDSDPVPGVILAGDAVALVCPGGFPPRSGFSGHLPSGSLARSGLADGAEAQCALRRVASGQRRFLLGRRAIQAFTVSLKYSTLTMRGTALHRLDVCSHISSSAARLRLLLVSFICNLHASSGLGLVTRLRLLFLSLICDLHVSTEGSVDVVARLRLLFLSFIYNLHTSSRSLDIAARLRLPFLSFICNLHVSSRLSVDVVARLRLVFSCFICNLHICFSSLLQHLLRWLILHACFTSFNSVLGIFHHRIIFDIVATLRFFCCRLRLRLDVGISRRIVLISPQAALLDAAVPEQSPDEGDELPSVLEANLVCLSVPAGRNVHEQISPYTRQDLPPLLIVWNCFKQLPSQYRAFLYDGPVQFFQFSSFGPELFITENIFSNEVRLRSAAAAAEKNFQVKQRPSETLKQSRGAQRWDVSGKLAAAQASEIH</sequence>
<accession>A0A0E0F7N7</accession>
<dbReference type="Proteomes" id="UP000008021">
    <property type="component" value="Chromosome 11"/>
</dbReference>
<organism evidence="1">
    <name type="scientific">Oryza meridionalis</name>
    <dbReference type="NCBI Taxonomy" id="40149"/>
    <lineage>
        <taxon>Eukaryota</taxon>
        <taxon>Viridiplantae</taxon>
        <taxon>Streptophyta</taxon>
        <taxon>Embryophyta</taxon>
        <taxon>Tracheophyta</taxon>
        <taxon>Spermatophyta</taxon>
        <taxon>Magnoliopsida</taxon>
        <taxon>Liliopsida</taxon>
        <taxon>Poales</taxon>
        <taxon>Poaceae</taxon>
        <taxon>BOP clade</taxon>
        <taxon>Oryzoideae</taxon>
        <taxon>Oryzeae</taxon>
        <taxon>Oryzinae</taxon>
        <taxon>Oryza</taxon>
    </lineage>
</organism>
<reference evidence="1" key="2">
    <citation type="submission" date="2018-05" db="EMBL/GenBank/DDBJ databases">
        <title>OmerRS3 (Oryza meridionalis Reference Sequence Version 3).</title>
        <authorList>
            <person name="Zhang J."/>
            <person name="Kudrna D."/>
            <person name="Lee S."/>
            <person name="Talag J."/>
            <person name="Welchert J."/>
            <person name="Wing R.A."/>
        </authorList>
    </citation>
    <scope>NUCLEOTIDE SEQUENCE [LARGE SCALE GENOMIC DNA]</scope>
    <source>
        <strain evidence="1">cv. OR44</strain>
    </source>
</reference>
<evidence type="ECO:0000313" key="2">
    <source>
        <dbReference type="Proteomes" id="UP000008021"/>
    </source>
</evidence>
<name>A0A0E0F7N7_9ORYZ</name>
<reference evidence="1" key="1">
    <citation type="submission" date="2015-04" db="UniProtKB">
        <authorList>
            <consortium name="EnsemblPlants"/>
        </authorList>
    </citation>
    <scope>IDENTIFICATION</scope>
</reference>
<proteinExistence type="predicted"/>
<dbReference type="Gramene" id="OMERI11G16330.3">
    <property type="protein sequence ID" value="OMERI11G16330.3"/>
    <property type="gene ID" value="OMERI11G16330"/>
</dbReference>
<keyword evidence="2" id="KW-1185">Reference proteome</keyword>
<dbReference type="AlphaFoldDB" id="A0A0E0F7N7"/>
<evidence type="ECO:0000313" key="1">
    <source>
        <dbReference type="EnsemblPlants" id="OMERI11G16330.3"/>
    </source>
</evidence>